<comment type="caution">
    <text evidence="2">The sequence shown here is derived from an EMBL/GenBank/DDBJ whole genome shotgun (WGS) entry which is preliminary data.</text>
</comment>
<feature type="region of interest" description="Disordered" evidence="1">
    <location>
        <begin position="166"/>
        <end position="191"/>
    </location>
</feature>
<feature type="compositionally biased region" description="Basic and acidic residues" evidence="1">
    <location>
        <begin position="246"/>
        <end position="255"/>
    </location>
</feature>
<feature type="compositionally biased region" description="Basic and acidic residues" evidence="1">
    <location>
        <begin position="1"/>
        <end position="12"/>
    </location>
</feature>
<accession>A0A9Q3Q348</accession>
<dbReference type="AlphaFoldDB" id="A0A9Q3Q348"/>
<dbReference type="OrthoDB" id="2506366at2759"/>
<reference evidence="2" key="1">
    <citation type="submission" date="2021-03" db="EMBL/GenBank/DDBJ databases">
        <title>Draft genome sequence of rust myrtle Austropuccinia psidii MF-1, a brazilian biotype.</title>
        <authorList>
            <person name="Quecine M.C."/>
            <person name="Pachon D.M.R."/>
            <person name="Bonatelli M.L."/>
            <person name="Correr F.H."/>
            <person name="Franceschini L.M."/>
            <person name="Leite T.F."/>
            <person name="Margarido G.R.A."/>
            <person name="Almeida C.A."/>
            <person name="Ferrarezi J.A."/>
            <person name="Labate C.A."/>
        </authorList>
    </citation>
    <scope>NUCLEOTIDE SEQUENCE</scope>
    <source>
        <strain evidence="2">MF-1</strain>
    </source>
</reference>
<organism evidence="2 3">
    <name type="scientific">Austropuccinia psidii MF-1</name>
    <dbReference type="NCBI Taxonomy" id="1389203"/>
    <lineage>
        <taxon>Eukaryota</taxon>
        <taxon>Fungi</taxon>
        <taxon>Dikarya</taxon>
        <taxon>Basidiomycota</taxon>
        <taxon>Pucciniomycotina</taxon>
        <taxon>Pucciniomycetes</taxon>
        <taxon>Pucciniales</taxon>
        <taxon>Sphaerophragmiaceae</taxon>
        <taxon>Austropuccinia</taxon>
    </lineage>
</organism>
<gene>
    <name evidence="2" type="ORF">O181_123281</name>
</gene>
<dbReference type="Proteomes" id="UP000765509">
    <property type="component" value="Unassembled WGS sequence"/>
</dbReference>
<sequence>MKDVLDQLKDLSEAVNPPKKVWKDKPNTQGSGLAPNAQPFRQRNTQAPLPANYQPYVTAQIYPIPPLKCYYCFENGHSLTKCSYLAEDMEKRTSGNLIRKKKVLNKIIEKEKPLSRPEDQKIVELKKEEKEVSIAQVEEWGNWEPPTVSSPTEMLETNAALRQTKQRLAEQESQNKEVSKSKKPILPGTYHEDEAEEKLKIIVPTKYRDKHTTRNETFEGTEIKAKENFEEEGEKLNKKMVHHKNEKKEVINDKK</sequence>
<evidence type="ECO:0000256" key="1">
    <source>
        <dbReference type="SAM" id="MobiDB-lite"/>
    </source>
</evidence>
<dbReference type="EMBL" id="AVOT02115483">
    <property type="protein sequence ID" value="MBW0583566.1"/>
    <property type="molecule type" value="Genomic_DNA"/>
</dbReference>
<feature type="compositionally biased region" description="Basic and acidic residues" evidence="1">
    <location>
        <begin position="167"/>
        <end position="180"/>
    </location>
</feature>
<evidence type="ECO:0000313" key="2">
    <source>
        <dbReference type="EMBL" id="MBW0583566.1"/>
    </source>
</evidence>
<evidence type="ECO:0000313" key="3">
    <source>
        <dbReference type="Proteomes" id="UP000765509"/>
    </source>
</evidence>
<protein>
    <recommendedName>
        <fullName evidence="4">CCHC-type domain-containing protein</fullName>
    </recommendedName>
</protein>
<feature type="region of interest" description="Disordered" evidence="1">
    <location>
        <begin position="1"/>
        <end position="41"/>
    </location>
</feature>
<proteinExistence type="predicted"/>
<keyword evidence="3" id="KW-1185">Reference proteome</keyword>
<name>A0A9Q3Q348_9BASI</name>
<feature type="region of interest" description="Disordered" evidence="1">
    <location>
        <begin position="229"/>
        <end position="255"/>
    </location>
</feature>
<evidence type="ECO:0008006" key="4">
    <source>
        <dbReference type="Google" id="ProtNLM"/>
    </source>
</evidence>